<feature type="transmembrane region" description="Helical" evidence="1">
    <location>
        <begin position="87"/>
        <end position="112"/>
    </location>
</feature>
<keyword evidence="1" id="KW-1133">Transmembrane helix</keyword>
<keyword evidence="3" id="KW-1185">Reference proteome</keyword>
<dbReference type="InterPro" id="IPR019428">
    <property type="entry name" value="7TM_GPCR_serpentine_rcpt_Str"/>
</dbReference>
<protein>
    <recommendedName>
        <fullName evidence="4">G protein-coupled receptor</fullName>
    </recommendedName>
</protein>
<organism evidence="2 3">
    <name type="scientific">Pristionchus mayeri</name>
    <dbReference type="NCBI Taxonomy" id="1317129"/>
    <lineage>
        <taxon>Eukaryota</taxon>
        <taxon>Metazoa</taxon>
        <taxon>Ecdysozoa</taxon>
        <taxon>Nematoda</taxon>
        <taxon>Chromadorea</taxon>
        <taxon>Rhabditida</taxon>
        <taxon>Rhabditina</taxon>
        <taxon>Diplogasteromorpha</taxon>
        <taxon>Diplogasteroidea</taxon>
        <taxon>Neodiplogasteridae</taxon>
        <taxon>Pristionchus</taxon>
    </lineage>
</organism>
<dbReference type="EMBL" id="BTRK01000006">
    <property type="protein sequence ID" value="GMR62254.1"/>
    <property type="molecule type" value="Genomic_DNA"/>
</dbReference>
<evidence type="ECO:0000256" key="1">
    <source>
        <dbReference type="SAM" id="Phobius"/>
    </source>
</evidence>
<comment type="caution">
    <text evidence="2">The sequence shown here is derived from an EMBL/GenBank/DDBJ whole genome shotgun (WGS) entry which is preliminary data.</text>
</comment>
<evidence type="ECO:0000313" key="2">
    <source>
        <dbReference type="EMBL" id="GMR62254.1"/>
    </source>
</evidence>
<keyword evidence="1" id="KW-0472">Membrane</keyword>
<dbReference type="SUPFAM" id="SSF81321">
    <property type="entry name" value="Family A G protein-coupled receptor-like"/>
    <property type="match status" value="1"/>
</dbReference>
<dbReference type="AlphaFoldDB" id="A0AAN5DFH7"/>
<gene>
    <name evidence="2" type="ORF">PMAYCL1PPCAC_32449</name>
</gene>
<name>A0AAN5DFH7_9BILA</name>
<feature type="transmembrane region" description="Helical" evidence="1">
    <location>
        <begin position="43"/>
        <end position="67"/>
    </location>
</feature>
<feature type="transmembrane region" description="Helical" evidence="1">
    <location>
        <begin position="6"/>
        <end position="31"/>
    </location>
</feature>
<evidence type="ECO:0008006" key="4">
    <source>
        <dbReference type="Google" id="ProtNLM"/>
    </source>
</evidence>
<dbReference type="Proteomes" id="UP001328107">
    <property type="component" value="Unassembled WGS sequence"/>
</dbReference>
<evidence type="ECO:0000313" key="3">
    <source>
        <dbReference type="Proteomes" id="UP001328107"/>
    </source>
</evidence>
<keyword evidence="1" id="KW-0812">Transmembrane</keyword>
<proteinExistence type="predicted"/>
<reference evidence="3" key="1">
    <citation type="submission" date="2022-10" db="EMBL/GenBank/DDBJ databases">
        <title>Genome assembly of Pristionchus species.</title>
        <authorList>
            <person name="Yoshida K."/>
            <person name="Sommer R.J."/>
        </authorList>
    </citation>
    <scope>NUCLEOTIDE SEQUENCE [LARGE SCALE GENOMIC DNA]</scope>
    <source>
        <strain evidence="3">RS5460</strain>
    </source>
</reference>
<dbReference type="PANTHER" id="PTHR22943:SF248">
    <property type="entry name" value="SEVEN TM RECEPTOR"/>
    <property type="match status" value="1"/>
</dbReference>
<sequence>MHIPVLFHKIFLTTAAVVSVLGNGTLMLLLMCHSSKQLGSYRVLLATFAATDIFISLFHAWCSQMFIMGEYGYVYFGYGTLLKSEPIIAHVNLVYSIVFFMPFYLLCLHFIYRYLSL</sequence>
<feature type="non-terminal residue" evidence="2">
    <location>
        <position position="117"/>
    </location>
</feature>
<accession>A0AAN5DFH7</accession>
<dbReference type="Pfam" id="PF10326">
    <property type="entry name" value="7TM_GPCR_Str"/>
    <property type="match status" value="1"/>
</dbReference>
<dbReference type="PANTHER" id="PTHR22943">
    <property type="entry name" value="7-TRANSMEMBRANE DOMAIN RECEPTOR C.ELEGANS"/>
    <property type="match status" value="1"/>
</dbReference>